<evidence type="ECO:0008006" key="4">
    <source>
        <dbReference type="Google" id="ProtNLM"/>
    </source>
</evidence>
<sequence>MKKPLLLLVAASALGLAGCAAVPAAPTVAPAPAVARDAPPSAHVQFSVDPRDVAGRASYDLTGEATCSSEAGTTKVSIRDDAAAKGALDAVYLTVPAAGSPVVEPTFNSDRGGWSYDTSYVTSDGRAGTATATAAVRDGRVEVTFDARTWDGAVYSGTANCPLS</sequence>
<keyword evidence="3" id="KW-1185">Reference proteome</keyword>
<dbReference type="PROSITE" id="PS51257">
    <property type="entry name" value="PROKAR_LIPOPROTEIN"/>
    <property type="match status" value="1"/>
</dbReference>
<comment type="caution">
    <text evidence="2">The sequence shown here is derived from an EMBL/GenBank/DDBJ whole genome shotgun (WGS) entry which is preliminary data.</text>
</comment>
<dbReference type="Proteomes" id="UP001501598">
    <property type="component" value="Unassembled WGS sequence"/>
</dbReference>
<evidence type="ECO:0000313" key="3">
    <source>
        <dbReference type="Proteomes" id="UP001501598"/>
    </source>
</evidence>
<accession>A0ABP8RR99</accession>
<name>A0ABP8RR99_9PSEU</name>
<reference evidence="3" key="1">
    <citation type="journal article" date="2019" name="Int. J. Syst. Evol. Microbiol.">
        <title>The Global Catalogue of Microorganisms (GCM) 10K type strain sequencing project: providing services to taxonomists for standard genome sequencing and annotation.</title>
        <authorList>
            <consortium name="The Broad Institute Genomics Platform"/>
            <consortium name="The Broad Institute Genome Sequencing Center for Infectious Disease"/>
            <person name="Wu L."/>
            <person name="Ma J."/>
        </authorList>
    </citation>
    <scope>NUCLEOTIDE SEQUENCE [LARGE SCALE GENOMIC DNA]</scope>
    <source>
        <strain evidence="3">JCM 17906</strain>
    </source>
</reference>
<protein>
    <recommendedName>
        <fullName evidence="4">Lipoprotein antigen</fullName>
    </recommendedName>
</protein>
<keyword evidence="1" id="KW-0732">Signal</keyword>
<feature type="signal peptide" evidence="1">
    <location>
        <begin position="1"/>
        <end position="24"/>
    </location>
</feature>
<dbReference type="EMBL" id="BAABGT010000031">
    <property type="protein sequence ID" value="GAA4545475.1"/>
    <property type="molecule type" value="Genomic_DNA"/>
</dbReference>
<feature type="chain" id="PRO_5045628441" description="Lipoprotein antigen" evidence="1">
    <location>
        <begin position="25"/>
        <end position="164"/>
    </location>
</feature>
<evidence type="ECO:0000313" key="2">
    <source>
        <dbReference type="EMBL" id="GAA4545475.1"/>
    </source>
</evidence>
<evidence type="ECO:0000256" key="1">
    <source>
        <dbReference type="SAM" id="SignalP"/>
    </source>
</evidence>
<dbReference type="RefSeq" id="WP_345416449.1">
    <property type="nucleotide sequence ID" value="NZ_BAABGT010000031.1"/>
</dbReference>
<proteinExistence type="predicted"/>
<gene>
    <name evidence="2" type="ORF">GCM10023175_25330</name>
</gene>
<organism evidence="2 3">
    <name type="scientific">Pseudonocardia xishanensis</name>
    <dbReference type="NCBI Taxonomy" id="630995"/>
    <lineage>
        <taxon>Bacteria</taxon>
        <taxon>Bacillati</taxon>
        <taxon>Actinomycetota</taxon>
        <taxon>Actinomycetes</taxon>
        <taxon>Pseudonocardiales</taxon>
        <taxon>Pseudonocardiaceae</taxon>
        <taxon>Pseudonocardia</taxon>
    </lineage>
</organism>